<accession>A0A8S4FXB6</accession>
<proteinExistence type="inferred from homology"/>
<dbReference type="AlphaFoldDB" id="A0A8S4FXB6"/>
<dbReference type="InterPro" id="IPR029488">
    <property type="entry name" value="Hmw/CFAP97"/>
</dbReference>
<comment type="caution">
    <text evidence="2">The sequence shown here is derived from an EMBL/GenBank/DDBJ whole genome shotgun (WGS) entry which is preliminary data.</text>
</comment>
<protein>
    <submittedName>
        <fullName evidence="2">(diamondback moth) hypothetical protein</fullName>
    </submittedName>
</protein>
<organism evidence="2 3">
    <name type="scientific">Plutella xylostella</name>
    <name type="common">Diamondback moth</name>
    <name type="synonym">Plutella maculipennis</name>
    <dbReference type="NCBI Taxonomy" id="51655"/>
    <lineage>
        <taxon>Eukaryota</taxon>
        <taxon>Metazoa</taxon>
        <taxon>Ecdysozoa</taxon>
        <taxon>Arthropoda</taxon>
        <taxon>Hexapoda</taxon>
        <taxon>Insecta</taxon>
        <taxon>Pterygota</taxon>
        <taxon>Neoptera</taxon>
        <taxon>Endopterygota</taxon>
        <taxon>Lepidoptera</taxon>
        <taxon>Glossata</taxon>
        <taxon>Ditrysia</taxon>
        <taxon>Yponomeutoidea</taxon>
        <taxon>Plutellidae</taxon>
        <taxon>Plutella</taxon>
    </lineage>
</organism>
<dbReference type="EMBL" id="CAJHNJ030000062">
    <property type="protein sequence ID" value="CAG9133463.1"/>
    <property type="molecule type" value="Genomic_DNA"/>
</dbReference>
<reference evidence="2" key="1">
    <citation type="submission" date="2020-11" db="EMBL/GenBank/DDBJ databases">
        <authorList>
            <person name="Whiteford S."/>
        </authorList>
    </citation>
    <scope>NUCLEOTIDE SEQUENCE</scope>
</reference>
<sequence>MLSRRDKLLIQPWEDRRFRDHRYKVQSVLPTVDTGPPAPRPHVAVKLKKWRRELDRTEQVRRDNAALLQRLGAIMRVNRLDNHWVKPLPSLHQKVGLFMDADVLRSRLARAPSSAGDVTSEPVRCLACHVNKKTQEYNKKMYSNGRDYSLSLPSIY</sequence>
<evidence type="ECO:0000256" key="1">
    <source>
        <dbReference type="ARBA" id="ARBA00008315"/>
    </source>
</evidence>
<dbReference type="PANTHER" id="PTHR33768">
    <property type="entry name" value="MIP11318P"/>
    <property type="match status" value="1"/>
</dbReference>
<name>A0A8S4FXB6_PLUXY</name>
<comment type="similarity">
    <text evidence="1">Belongs to the CFAP97 family.</text>
</comment>
<dbReference type="Proteomes" id="UP000653454">
    <property type="component" value="Unassembled WGS sequence"/>
</dbReference>
<dbReference type="PANTHER" id="PTHR33768:SF3">
    <property type="entry name" value="MIP11318P"/>
    <property type="match status" value="1"/>
</dbReference>
<evidence type="ECO:0000313" key="2">
    <source>
        <dbReference type="EMBL" id="CAG9133463.1"/>
    </source>
</evidence>
<dbReference type="Pfam" id="PF13879">
    <property type="entry name" value="Hmw_CFAP97"/>
    <property type="match status" value="1"/>
</dbReference>
<gene>
    <name evidence="2" type="ORF">PLXY2_LOCUS11739</name>
</gene>
<dbReference type="InterPro" id="IPR038792">
    <property type="entry name" value="CFAP97D1/2"/>
</dbReference>
<keyword evidence="3" id="KW-1185">Reference proteome</keyword>
<evidence type="ECO:0000313" key="3">
    <source>
        <dbReference type="Proteomes" id="UP000653454"/>
    </source>
</evidence>